<evidence type="ECO:0000256" key="1">
    <source>
        <dbReference type="ARBA" id="ARBA00049400"/>
    </source>
</evidence>
<comment type="pathway">
    <text evidence="2">tRNA modification; wybutosine-tRNA(Phe) biosynthesis.</text>
</comment>
<dbReference type="InterPro" id="IPR029063">
    <property type="entry name" value="SAM-dependent_MTases_sf"/>
</dbReference>
<dbReference type="SUPFAM" id="SSF53335">
    <property type="entry name" value="S-adenosyl-L-methionine-dependent methyltransferases"/>
    <property type="match status" value="1"/>
</dbReference>
<comment type="catalytic activity">
    <reaction evidence="1">
        <text>4-demethylwyosine(37) in tRNA(Phe) + S-adenosyl-L-methionine = 4-demethyl-7-[(3S)-3-amino-3-carboxypropyl]wyosine(37) in tRNA(Phe) + S-methyl-5'-thioadenosine + H(+)</text>
        <dbReference type="Rhea" id="RHEA:36355"/>
        <dbReference type="Rhea" id="RHEA-COMP:10164"/>
        <dbReference type="Rhea" id="RHEA-COMP:10378"/>
        <dbReference type="ChEBI" id="CHEBI:15378"/>
        <dbReference type="ChEBI" id="CHEBI:17509"/>
        <dbReference type="ChEBI" id="CHEBI:59789"/>
        <dbReference type="ChEBI" id="CHEBI:64315"/>
        <dbReference type="ChEBI" id="CHEBI:73550"/>
        <dbReference type="EC" id="2.5.1.114"/>
    </reaction>
</comment>
<comment type="function">
    <text evidence="2">S-adenosyl-L-methionine-dependent transferase that acts as a component of the wybutosine biosynthesis pathway. Wybutosine is a hyper modified guanosine with a tricyclic base found at the 3'-position adjacent to the anticodon of eukaryotic phenylalanine tRNA. Catalyzes the transfer of the alpha-amino-alpha-carboxypropyl (acp) group from S-adenosyl-L-methionine to the C-7 position of 4-demethylwyosine (imG-14) to produce wybutosine-86.</text>
</comment>
<dbReference type="PANTHER" id="PTHR23245">
    <property type="entry name" value="TRNA METHYLTRANSFERASE"/>
    <property type="match status" value="1"/>
</dbReference>
<dbReference type="Gene3D" id="3.40.50.150">
    <property type="entry name" value="Vaccinia Virus protein VP39"/>
    <property type="match status" value="1"/>
</dbReference>
<dbReference type="AlphaFoldDB" id="A0AAV5RZV2"/>
<dbReference type="GO" id="GO:0102522">
    <property type="term" value="F:tRNA 4-demethylwyosine alpha-amino-alpha-carboxypropyltransferase activity"/>
    <property type="evidence" value="ECO:0007669"/>
    <property type="project" value="UniProtKB-EC"/>
</dbReference>
<dbReference type="InterPro" id="IPR030382">
    <property type="entry name" value="MeTrfase_TRM5/TYW2"/>
</dbReference>
<dbReference type="GO" id="GO:0008175">
    <property type="term" value="F:tRNA methyltransferase activity"/>
    <property type="evidence" value="ECO:0007669"/>
    <property type="project" value="TreeGrafter"/>
</dbReference>
<gene>
    <name evidence="4" type="ORF">DAKH74_034440</name>
</gene>
<proteinExistence type="inferred from homology"/>
<organism evidence="4 5">
    <name type="scientific">Maudiozyma humilis</name>
    <name type="common">Sour dough yeast</name>
    <name type="synonym">Kazachstania humilis</name>
    <dbReference type="NCBI Taxonomy" id="51915"/>
    <lineage>
        <taxon>Eukaryota</taxon>
        <taxon>Fungi</taxon>
        <taxon>Dikarya</taxon>
        <taxon>Ascomycota</taxon>
        <taxon>Saccharomycotina</taxon>
        <taxon>Saccharomycetes</taxon>
        <taxon>Saccharomycetales</taxon>
        <taxon>Saccharomycetaceae</taxon>
        <taxon>Maudiozyma</taxon>
    </lineage>
</organism>
<dbReference type="PROSITE" id="PS51684">
    <property type="entry name" value="SAM_MT_TRM5_TYW2"/>
    <property type="match status" value="1"/>
</dbReference>
<dbReference type="EMBL" id="BTGD01000010">
    <property type="protein sequence ID" value="GMM56828.1"/>
    <property type="molecule type" value="Genomic_DNA"/>
</dbReference>
<comment type="similarity">
    <text evidence="2">Belongs to the class I-like SAM-binding methyltransferase superfamily. TRM5/TYW2 family.</text>
</comment>
<name>A0AAV5RZV2_MAUHU</name>
<keyword evidence="2" id="KW-0819">tRNA processing</keyword>
<feature type="domain" description="SAM-dependent methyltransferase TRM5/TYW2-type" evidence="3">
    <location>
        <begin position="192"/>
        <end position="475"/>
    </location>
</feature>
<keyword evidence="2" id="KW-0808">Transferase</keyword>
<keyword evidence="2" id="KW-0963">Cytoplasm</keyword>
<protein>
    <recommendedName>
        <fullName evidence="2">tRNA wybutosine-synthesizing protein 2</fullName>
        <shortName evidence="2">tRNA-yW-synthesizing protein 2</shortName>
    </recommendedName>
    <alternativeName>
        <fullName evidence="2">tRNA(Phe) (4-demethylwyosine(37)-C(7)) aminocarboxypropyltransferase</fullName>
    </alternativeName>
</protein>
<dbReference type="GO" id="GO:0005737">
    <property type="term" value="C:cytoplasm"/>
    <property type="evidence" value="ECO:0007669"/>
    <property type="project" value="UniProtKB-SubCell"/>
</dbReference>
<dbReference type="Proteomes" id="UP001377567">
    <property type="component" value="Unassembled WGS sequence"/>
</dbReference>
<comment type="subcellular location">
    <subcellularLocation>
        <location evidence="2">Cytoplasm</location>
    </subcellularLocation>
</comment>
<dbReference type="GO" id="GO:0031591">
    <property type="term" value="P:wybutosine biosynthetic process"/>
    <property type="evidence" value="ECO:0007669"/>
    <property type="project" value="InterPro"/>
</dbReference>
<dbReference type="GO" id="GO:0030488">
    <property type="term" value="P:tRNA methylation"/>
    <property type="evidence" value="ECO:0007669"/>
    <property type="project" value="TreeGrafter"/>
</dbReference>
<evidence type="ECO:0000313" key="5">
    <source>
        <dbReference type="Proteomes" id="UP001377567"/>
    </source>
</evidence>
<accession>A0AAV5RZV2</accession>
<dbReference type="PIRSF" id="PIRSF038972">
    <property type="entry name" value="Trm12"/>
    <property type="match status" value="1"/>
</dbReference>
<comment type="caution">
    <text evidence="4">The sequence shown here is derived from an EMBL/GenBank/DDBJ whole genome shotgun (WGS) entry which is preliminary data.</text>
</comment>
<reference evidence="4 5" key="1">
    <citation type="journal article" date="2023" name="Elife">
        <title>Identification of key yeast species and microbe-microbe interactions impacting larval growth of Drosophila in the wild.</title>
        <authorList>
            <person name="Mure A."/>
            <person name="Sugiura Y."/>
            <person name="Maeda R."/>
            <person name="Honda K."/>
            <person name="Sakurai N."/>
            <person name="Takahashi Y."/>
            <person name="Watada M."/>
            <person name="Katoh T."/>
            <person name="Gotoh A."/>
            <person name="Gotoh Y."/>
            <person name="Taniguchi I."/>
            <person name="Nakamura K."/>
            <person name="Hayashi T."/>
            <person name="Katayama T."/>
            <person name="Uemura T."/>
            <person name="Hattori Y."/>
        </authorList>
    </citation>
    <scope>NUCLEOTIDE SEQUENCE [LARGE SCALE GENOMIC DNA]</scope>
    <source>
        <strain evidence="4 5">KH-74</strain>
    </source>
</reference>
<evidence type="ECO:0000313" key="4">
    <source>
        <dbReference type="EMBL" id="GMM56828.1"/>
    </source>
</evidence>
<keyword evidence="5" id="KW-1185">Reference proteome</keyword>
<keyword evidence="2" id="KW-0949">S-adenosyl-L-methionine</keyword>
<dbReference type="PANTHER" id="PTHR23245:SF25">
    <property type="entry name" value="TRNA WYBUTOSINE-SYNTHESIZING PROTEIN 2 HOMOLOG"/>
    <property type="match status" value="1"/>
</dbReference>
<dbReference type="GO" id="GO:0008757">
    <property type="term" value="F:S-adenosylmethionine-dependent methyltransferase activity"/>
    <property type="evidence" value="ECO:0007669"/>
    <property type="project" value="InterPro"/>
</dbReference>
<sequence>MTDTVLAHVSRVLAPPDGPAGLSGENLPSRIAAYESDEPAGAAGQWAGQESNRTRMMHVELLISDARDVKRVKNALEARGAFVKPVYAEGPVKVVRTQLDAAGAAALFPGMPVREWSADVERPARRTQDIVAFSLRYFRTHMRDDVDGTVAATVLAALAARIPTKYSVYPPVLLFNNSAERSFTRGEFTRGLETLGVSSTEYYRALLGEFLGASRDRLPMRVVAVNRPIEEADTLRQPHHLDILYRGDSGSDDELWCELRQNGLWQSWNPTRTMFSRGNVKEKARVLDPRAFPDVRANDVVDLYCGIGYFTFSYLARGCRHLFGFELNPWSVAGLWRGHERNGADPEHARTHIYNEDNEASVQRLGQFRQKSMGGELLRIRHINLGLLPSSKQGWPVALSLLREHHDWAACPLATLHVHENVGVAELEDGTFVQGLVEQLAEIEGAWTYAAVHVERIKTFAPGVWHVCVDVDVRSAA</sequence>
<evidence type="ECO:0000256" key="2">
    <source>
        <dbReference type="PIRNR" id="PIRNR038972"/>
    </source>
</evidence>
<evidence type="ECO:0000259" key="3">
    <source>
        <dbReference type="PROSITE" id="PS51684"/>
    </source>
</evidence>
<dbReference type="InterPro" id="IPR026274">
    <property type="entry name" value="tRNA_wybutosine_synth_prot_2"/>
</dbReference>